<dbReference type="AlphaFoldDB" id="A0A4C1XZS5"/>
<evidence type="ECO:0000313" key="3">
    <source>
        <dbReference type="Proteomes" id="UP000299102"/>
    </source>
</evidence>
<evidence type="ECO:0000313" key="2">
    <source>
        <dbReference type="EMBL" id="GBP69118.1"/>
    </source>
</evidence>
<comment type="caution">
    <text evidence="2">The sequence shown here is derived from an EMBL/GenBank/DDBJ whole genome shotgun (WGS) entry which is preliminary data.</text>
</comment>
<feature type="compositionally biased region" description="Basic and acidic residues" evidence="1">
    <location>
        <begin position="139"/>
        <end position="150"/>
    </location>
</feature>
<proteinExistence type="predicted"/>
<dbReference type="OrthoDB" id="6430887at2759"/>
<name>A0A4C1XZS5_EUMVA</name>
<sequence length="156" mass="18392">MKRGDRISRAATSKPPPSHKINYEFRVLTTGSAACAGFRTIVSASGKCNTENPMMLNPLEYGWEQQDTSYVFKWFEGDQLPRLISDFIKDVSDDNEDDEQNDRDDEQNDRDDEQNDRDDEQNDRDDEQNDRDDEQNDRDDERYHYRNDSHDETDEL</sequence>
<dbReference type="Proteomes" id="UP000299102">
    <property type="component" value="Unassembled WGS sequence"/>
</dbReference>
<keyword evidence="3" id="KW-1185">Reference proteome</keyword>
<protein>
    <submittedName>
        <fullName evidence="2">Uncharacterized protein</fullName>
    </submittedName>
</protein>
<feature type="region of interest" description="Disordered" evidence="1">
    <location>
        <begin position="87"/>
        <end position="156"/>
    </location>
</feature>
<accession>A0A4C1XZS5</accession>
<feature type="compositionally biased region" description="Acidic residues" evidence="1">
    <location>
        <begin position="93"/>
        <end position="138"/>
    </location>
</feature>
<organism evidence="2 3">
    <name type="scientific">Eumeta variegata</name>
    <name type="common">Bagworm moth</name>
    <name type="synonym">Eumeta japonica</name>
    <dbReference type="NCBI Taxonomy" id="151549"/>
    <lineage>
        <taxon>Eukaryota</taxon>
        <taxon>Metazoa</taxon>
        <taxon>Ecdysozoa</taxon>
        <taxon>Arthropoda</taxon>
        <taxon>Hexapoda</taxon>
        <taxon>Insecta</taxon>
        <taxon>Pterygota</taxon>
        <taxon>Neoptera</taxon>
        <taxon>Endopterygota</taxon>
        <taxon>Lepidoptera</taxon>
        <taxon>Glossata</taxon>
        <taxon>Ditrysia</taxon>
        <taxon>Tineoidea</taxon>
        <taxon>Psychidae</taxon>
        <taxon>Oiketicinae</taxon>
        <taxon>Eumeta</taxon>
    </lineage>
</organism>
<reference evidence="2 3" key="1">
    <citation type="journal article" date="2019" name="Commun. Biol.">
        <title>The bagworm genome reveals a unique fibroin gene that provides high tensile strength.</title>
        <authorList>
            <person name="Kono N."/>
            <person name="Nakamura H."/>
            <person name="Ohtoshi R."/>
            <person name="Tomita M."/>
            <person name="Numata K."/>
            <person name="Arakawa K."/>
        </authorList>
    </citation>
    <scope>NUCLEOTIDE SEQUENCE [LARGE SCALE GENOMIC DNA]</scope>
</reference>
<gene>
    <name evidence="2" type="ORF">EVAR_87398_1</name>
</gene>
<evidence type="ECO:0000256" key="1">
    <source>
        <dbReference type="SAM" id="MobiDB-lite"/>
    </source>
</evidence>
<dbReference type="EMBL" id="BGZK01001030">
    <property type="protein sequence ID" value="GBP69118.1"/>
    <property type="molecule type" value="Genomic_DNA"/>
</dbReference>